<dbReference type="EMBL" id="CP116805">
    <property type="protein sequence ID" value="WCL53961.1"/>
    <property type="molecule type" value="Genomic_DNA"/>
</dbReference>
<feature type="chain" id="PRO_5042259392" evidence="1">
    <location>
        <begin position="28"/>
        <end position="1033"/>
    </location>
</feature>
<proteinExistence type="predicted"/>
<dbReference type="SUPFAM" id="SSF103515">
    <property type="entry name" value="Autotransporter"/>
    <property type="match status" value="1"/>
</dbReference>
<feature type="signal peptide" evidence="1">
    <location>
        <begin position="1"/>
        <end position="27"/>
    </location>
</feature>
<keyword evidence="4" id="KW-1185">Reference proteome</keyword>
<evidence type="ECO:0000259" key="2">
    <source>
        <dbReference type="PROSITE" id="PS51208"/>
    </source>
</evidence>
<sequence>MFEYRRMASRPSLIAILTALASVPATATDKEITDDRTSKITSTTEIGTAAGTLTLGTNGSVDVTSGTAIEVNGPHRLVVLGNITTDGKTDGRGIWFNSAAGRQNASLSLTGDLVIGDTSTDFDLDATTNVRGLELSGMGFTGDFSINSGSAMTVNGADGRGVLIDAPLTGNFVNNGSISMQGNRAIAIDVVGNVSGNVESWGAVAARYADTYGIRTLGEIGGAFTVGGSVQVGRASYTDEDDVVQPASAAKAGVYVGNNVDGGIVFQGIGANNDLDFNDDGTNDITGDSAVITTGGTAALIIENTRADKSDQIIGLINGEDNLSLVNRGNFSVTGGSAGISATGIILGSAASGAGKTVFEGEMAFDLGTLAVTSLNGNATGIHLKGGVDLPGFFNSGQIAAATTRSTTTATDGTVTYGAGGNATAIQIDAGNDVSRIYNSGRISADAAGEGKVATAILDKSGTITTFQNVGTITAIASNGTANAIDFRANTTGTWLRNAGTITGNVLLGSGNDSVIVDEGTIDGDLSFGLGRDKLQLLNGGEISGSINYEGSLAFIVDSGDLTIGATSVLNATTADFKGEGNITIAVDAANNTAGKIAVSDLISIGNKVTITPELDSFVREDRSFNLITAGRIDFADAGASLELAETPYLFDVELDATDTSVTLNLRPKTAEELGLTNQLAIIHSELLSDTEFDSSLESYVANLKTAGEVNNTFRALMPDVSNDSYNILLMSERRTSRMISERLESVGTTRNDDGSIWGAQHFERLTAGDDGAMLPGTVTSTGLTFGIDQSVSDSWLLGIAAGFVLDQTDRTEEIGSEISMFSPFLTGYALARYGNAHLALSSSLRYTDISRERDLILDIEERTIQGDTTGLGISGSAEIGYDLALGNFHFKPTGLVRALHYKESGYTEEGGFSAGYEVGKRSMNRVEGELGARLQYEIEWRRGNGAVKLVPELRATYAKAISGDEYTDISARFENAEEAFIIQSDKLYDNLKSFGGGVALFGNGATGRIAYDYRDYGTLTGHSAMLTVSLSF</sequence>
<dbReference type="KEGG" id="gso:PH603_15595"/>
<dbReference type="RefSeq" id="WP_289503681.1">
    <property type="nucleotide sequence ID" value="NZ_CP116805.1"/>
</dbReference>
<dbReference type="InterPro" id="IPR005546">
    <property type="entry name" value="Autotransporte_beta"/>
</dbReference>
<dbReference type="Pfam" id="PF03797">
    <property type="entry name" value="Autotransporter"/>
    <property type="match status" value="1"/>
</dbReference>
<dbReference type="InterPro" id="IPR036709">
    <property type="entry name" value="Autotransporte_beta_dom_sf"/>
</dbReference>
<evidence type="ECO:0000256" key="1">
    <source>
        <dbReference type="SAM" id="SignalP"/>
    </source>
</evidence>
<organism evidence="3 4">
    <name type="scientific">Gimibacter soli</name>
    <dbReference type="NCBI Taxonomy" id="3024400"/>
    <lineage>
        <taxon>Bacteria</taxon>
        <taxon>Pseudomonadati</taxon>
        <taxon>Pseudomonadota</taxon>
        <taxon>Alphaproteobacteria</taxon>
        <taxon>Kordiimonadales</taxon>
        <taxon>Temperatibacteraceae</taxon>
        <taxon>Gimibacter</taxon>
    </lineage>
</organism>
<keyword evidence="1" id="KW-0732">Signal</keyword>
<dbReference type="Proteomes" id="UP001217500">
    <property type="component" value="Chromosome"/>
</dbReference>
<protein>
    <submittedName>
        <fullName evidence="3">Autotransporter outer membrane beta-barrel domain-containing protein</fullName>
    </submittedName>
</protein>
<reference evidence="3" key="1">
    <citation type="submission" date="2023-01" db="EMBL/GenBank/DDBJ databases">
        <title>The genome sequence of Kordiimonadaceae bacterium 6D33.</title>
        <authorList>
            <person name="Liu Y."/>
        </authorList>
    </citation>
    <scope>NUCLEOTIDE SEQUENCE</scope>
    <source>
        <strain evidence="3">6D33</strain>
    </source>
</reference>
<dbReference type="PROSITE" id="PS51208">
    <property type="entry name" value="AUTOTRANSPORTER"/>
    <property type="match status" value="1"/>
</dbReference>
<accession>A0AAE9XRN9</accession>
<gene>
    <name evidence="3" type="ORF">PH603_15595</name>
</gene>
<evidence type="ECO:0000313" key="4">
    <source>
        <dbReference type="Proteomes" id="UP001217500"/>
    </source>
</evidence>
<dbReference type="Gene3D" id="2.40.128.130">
    <property type="entry name" value="Autotransporter beta-domain"/>
    <property type="match status" value="1"/>
</dbReference>
<name>A0AAE9XRN9_9PROT</name>
<feature type="domain" description="Autotransporter" evidence="2">
    <location>
        <begin position="750"/>
        <end position="1033"/>
    </location>
</feature>
<dbReference type="SMART" id="SM00869">
    <property type="entry name" value="Autotransporter"/>
    <property type="match status" value="1"/>
</dbReference>
<dbReference type="AlphaFoldDB" id="A0AAE9XRN9"/>
<evidence type="ECO:0000313" key="3">
    <source>
        <dbReference type="EMBL" id="WCL53961.1"/>
    </source>
</evidence>